<protein>
    <submittedName>
        <fullName evidence="2">Uncharacterized protein</fullName>
    </submittedName>
</protein>
<gene>
    <name evidence="2" type="ORF">OG222_18695</name>
</gene>
<feature type="compositionally biased region" description="Low complexity" evidence="1">
    <location>
        <begin position="15"/>
        <end position="28"/>
    </location>
</feature>
<feature type="region of interest" description="Disordered" evidence="1">
    <location>
        <begin position="1"/>
        <end position="52"/>
    </location>
</feature>
<dbReference type="EMBL" id="CP108169">
    <property type="protein sequence ID" value="WTQ74988.1"/>
    <property type="molecule type" value="Genomic_DNA"/>
</dbReference>
<organism evidence="2">
    <name type="scientific">Streptomyces sp. NBC_00148</name>
    <dbReference type="NCBI Taxonomy" id="2903626"/>
    <lineage>
        <taxon>Bacteria</taxon>
        <taxon>Bacillati</taxon>
        <taxon>Actinomycetota</taxon>
        <taxon>Actinomycetes</taxon>
        <taxon>Kitasatosporales</taxon>
        <taxon>Streptomycetaceae</taxon>
        <taxon>Streptomyces</taxon>
    </lineage>
</organism>
<reference evidence="2" key="1">
    <citation type="submission" date="2022-10" db="EMBL/GenBank/DDBJ databases">
        <title>The complete genomes of actinobacterial strains from the NBC collection.</title>
        <authorList>
            <person name="Joergensen T.S."/>
            <person name="Alvarez Arevalo M."/>
            <person name="Sterndorff E.B."/>
            <person name="Faurdal D."/>
            <person name="Vuksanovic O."/>
            <person name="Mourched A.-S."/>
            <person name="Charusanti P."/>
            <person name="Shaw S."/>
            <person name="Blin K."/>
            <person name="Weber T."/>
        </authorList>
    </citation>
    <scope>NUCLEOTIDE SEQUENCE</scope>
    <source>
        <strain evidence="2">NBC_00148</strain>
    </source>
</reference>
<evidence type="ECO:0000256" key="1">
    <source>
        <dbReference type="SAM" id="MobiDB-lite"/>
    </source>
</evidence>
<dbReference type="AlphaFoldDB" id="A0AAU1LUK8"/>
<proteinExistence type="predicted"/>
<sequence>MTDTPARTTQRHSDGTSAATTADTGASAPLPTPQYAGLFIEPDLPPVTDEPE</sequence>
<name>A0AAU1LUK8_9ACTN</name>
<accession>A0AAU1LUK8</accession>
<evidence type="ECO:0000313" key="2">
    <source>
        <dbReference type="EMBL" id="WTQ74988.1"/>
    </source>
</evidence>